<sequence length="1375" mass="136480">MSISTITGSEADDTLTGDAGVMNFINGLGGNDTLTGRDSADSLSGGDGHDLLMGGAGGDTLDGGDGIDTASYAGSGVGVVVDLGTGDTSGGDADGDILTDIEGVIGSDASDSIYGSDLENDLAGGDGDDYLDGGGGSDVLAGGKGNDTLIGGGDVSNDIADFRAAEGPVSVRLTEEADPDNYDAGGATGEGTDLLDGFEGAFGSAYGDTLRGGSHGDLLVGGDGDDLVSGGDGGDSLQGSAGADTLQGGGGDDELLGGAGDDTLEGGAGADVLNGDDGIDTADYAQSGAAVNVDLDSGTGTGGDAAGDSYSSIEAVIGSSQDDTIYGATGSQLLQGGQGNDQVLGADGADTVEGGAGDDTLTGGEGNDRLDGGDGFDMAAYYDHSGAVMVNLEAGTSSLNDTLVGMEGAHGGDYADTLIGSGDDNRLIGGGAGDLLQGAAGNDDLRGEQGDDTLEGGDGIDTLSGGEGNDVYLGVEGLDTVTELAAGGHDEVQTGLSLYTLVDHVEDLTGTSSDGQILIGNAGDNVITGGGGDDQLSGGDSGADTLDGGSGNDTFQATDGIVVIGGDGIDMLQLDGALPETITALDGGGFTITTTSDGTQTVQGLEKIVDPSGRALLLVGNGGFASLQDALDAAQPGDTIRLFEDSSPEFYRGQFIVRTGGITIEAAEGHDITLEAPDTANQVQTGTTINGWLKFSILELDVADPTQGAVTVRGITIDGRGQGAASSDDPMVGIAISDTAAVIEDVTITGIREPLESDDNLSGYSTHYGIVAEGSSALETAVTVEVRNSTISDFQKTGIVAWGPKLDVLIEDNTINASGERGKSNQNGMQIGSAASNGRDGTTGIIRNNTINDIAPGSPGYSATGILVRQAGTLEISGNTISGPAELSAPIETMGSVGVGLYEAGTAATVSNNTFNQTTIGVFIEAPWGPLETYDAAHVLSGNHYENAYIGVYDSQDNNNNGFDGLAQNALTITVDSSALVTNGRGFIQYSLFGGDDSFVDTGAAATVLDAGDGADTITAGSGADSLDGGAGDDTLSGGAGNDTLVGGEGSNLLQGDAGFDTADYSGESDSIRVDLSESAVERADGDDTLVSIEAVIGTDYSDIMRGDDEANVLAGGDGNDFFRASLGADTLIGGDGTDWVVYLHEDFADGVVVSLDSTQPGGQSAAGQMLSEIEGVIGTLADDWIIGDVSDAGCPVDNILLGLAGDDILDGGYGDDTLAGGAGDDLLLGGEGFDTALYLARSTAIEVRLDLGYVTHGLNTDELVAIEGVVGSAFDDLMIGDAEGNAFDGLDGDDTLEGGAGGDSLHGGDGIDTASYAHAKSGVTASLDSIGIDSIGILDAPDSPNTGEALGDLYDSIENLEGSIYADALYGNAE</sequence>
<evidence type="ECO:0000256" key="2">
    <source>
        <dbReference type="ARBA" id="ARBA00004613"/>
    </source>
</evidence>
<comment type="caution">
    <text evidence="6">The sequence shown here is derived from an EMBL/GenBank/DDBJ whole genome shotgun (WGS) entry which is preliminary data.</text>
</comment>
<feature type="domain" description="Right handed beta helix" evidence="5">
    <location>
        <begin position="733"/>
        <end position="915"/>
    </location>
</feature>
<evidence type="ECO:0000256" key="3">
    <source>
        <dbReference type="ARBA" id="ARBA00022525"/>
    </source>
</evidence>
<dbReference type="PROSITE" id="PS00330">
    <property type="entry name" value="HEMOLYSIN_CALCIUM"/>
    <property type="match status" value="12"/>
</dbReference>
<feature type="compositionally biased region" description="Low complexity" evidence="4">
    <location>
        <begin position="1022"/>
        <end position="1037"/>
    </location>
</feature>
<dbReference type="InterPro" id="IPR001343">
    <property type="entry name" value="Hemolysn_Ca-bd"/>
</dbReference>
<dbReference type="Proteomes" id="UP000787635">
    <property type="component" value="Unassembled WGS sequence"/>
</dbReference>
<keyword evidence="7" id="KW-1185">Reference proteome</keyword>
<organism evidence="6 7">
    <name type="scientific">Falsiroseomonas selenitidurans</name>
    <dbReference type="NCBI Taxonomy" id="2716335"/>
    <lineage>
        <taxon>Bacteria</taxon>
        <taxon>Pseudomonadati</taxon>
        <taxon>Pseudomonadota</taxon>
        <taxon>Alphaproteobacteria</taxon>
        <taxon>Acetobacterales</taxon>
        <taxon>Roseomonadaceae</taxon>
        <taxon>Falsiroseomonas</taxon>
    </lineage>
</organism>
<name>A0ABX1E3L1_9PROT</name>
<feature type="region of interest" description="Disordered" evidence="4">
    <location>
        <begin position="819"/>
        <end position="842"/>
    </location>
</feature>
<keyword evidence="3" id="KW-0964">Secreted</keyword>
<dbReference type="InterPro" id="IPR050557">
    <property type="entry name" value="RTX_toxin/Mannuronan_C5-epim"/>
</dbReference>
<evidence type="ECO:0000259" key="5">
    <source>
        <dbReference type="Pfam" id="PF13229"/>
    </source>
</evidence>
<feature type="region of interest" description="Disordered" evidence="4">
    <location>
        <begin position="1022"/>
        <end position="1042"/>
    </location>
</feature>
<feature type="region of interest" description="Disordered" evidence="4">
    <location>
        <begin position="221"/>
        <end position="272"/>
    </location>
</feature>
<dbReference type="InterPro" id="IPR018511">
    <property type="entry name" value="Hemolysin-typ_Ca-bd_CS"/>
</dbReference>
<dbReference type="Gene3D" id="2.160.20.10">
    <property type="entry name" value="Single-stranded right-handed beta-helix, Pectin lyase-like"/>
    <property type="match status" value="1"/>
</dbReference>
<dbReference type="EMBL" id="JAAVNE010000018">
    <property type="protein sequence ID" value="NKC31774.1"/>
    <property type="molecule type" value="Genomic_DNA"/>
</dbReference>
<feature type="region of interest" description="Disordered" evidence="4">
    <location>
        <begin position="440"/>
        <end position="465"/>
    </location>
</feature>
<evidence type="ECO:0000256" key="4">
    <source>
        <dbReference type="SAM" id="MobiDB-lite"/>
    </source>
</evidence>
<dbReference type="SUPFAM" id="SSF51120">
    <property type="entry name" value="beta-Roll"/>
    <property type="match status" value="9"/>
</dbReference>
<gene>
    <name evidence="6" type="ORF">HEQ75_12995</name>
</gene>
<evidence type="ECO:0000256" key="1">
    <source>
        <dbReference type="ARBA" id="ARBA00002822"/>
    </source>
</evidence>
<dbReference type="SUPFAM" id="SSF51126">
    <property type="entry name" value="Pectin lyase-like"/>
    <property type="match status" value="1"/>
</dbReference>
<dbReference type="Pfam" id="PF00353">
    <property type="entry name" value="HemolysinCabind"/>
    <property type="match status" value="12"/>
</dbReference>
<comment type="subcellular location">
    <subcellularLocation>
        <location evidence="2">Secreted</location>
    </subcellularLocation>
</comment>
<dbReference type="InterPro" id="IPR011050">
    <property type="entry name" value="Pectin_lyase_fold/virulence"/>
</dbReference>
<feature type="compositionally biased region" description="Polar residues" evidence="4">
    <location>
        <begin position="824"/>
        <end position="842"/>
    </location>
</feature>
<dbReference type="InterPro" id="IPR039448">
    <property type="entry name" value="Beta_helix"/>
</dbReference>
<proteinExistence type="predicted"/>
<dbReference type="SMART" id="SM00710">
    <property type="entry name" value="PbH1"/>
    <property type="match status" value="7"/>
</dbReference>
<dbReference type="RefSeq" id="WP_209318523.1">
    <property type="nucleotide sequence ID" value="NZ_JAAVNE010000018.1"/>
</dbReference>
<dbReference type="InterPro" id="IPR011049">
    <property type="entry name" value="Serralysin-like_metalloprot_C"/>
</dbReference>
<evidence type="ECO:0000313" key="7">
    <source>
        <dbReference type="Proteomes" id="UP000787635"/>
    </source>
</evidence>
<dbReference type="Pfam" id="PF13229">
    <property type="entry name" value="Beta_helix"/>
    <property type="match status" value="1"/>
</dbReference>
<feature type="non-terminal residue" evidence="6">
    <location>
        <position position="1375"/>
    </location>
</feature>
<accession>A0ABX1E3L1</accession>
<dbReference type="InterPro" id="IPR006626">
    <property type="entry name" value="PbH1"/>
</dbReference>
<evidence type="ECO:0000313" key="6">
    <source>
        <dbReference type="EMBL" id="NKC31774.1"/>
    </source>
</evidence>
<reference evidence="6 7" key="1">
    <citation type="submission" date="2020-03" db="EMBL/GenBank/DDBJ databases">
        <title>Roseomonas selenitidurans sp. nov. isolated from urban soil.</title>
        <authorList>
            <person name="Liu H."/>
        </authorList>
    </citation>
    <scope>NUCLEOTIDE SEQUENCE [LARGE SCALE GENOMIC DNA]</scope>
    <source>
        <strain evidence="6 7">BU-1</strain>
    </source>
</reference>
<dbReference type="PANTHER" id="PTHR38340:SF1">
    <property type="entry name" value="S-LAYER PROTEIN"/>
    <property type="match status" value="1"/>
</dbReference>
<protein>
    <recommendedName>
        <fullName evidence="5">Right handed beta helix domain-containing protein</fullName>
    </recommendedName>
</protein>
<dbReference type="PANTHER" id="PTHR38340">
    <property type="entry name" value="S-LAYER PROTEIN"/>
    <property type="match status" value="1"/>
</dbReference>
<feature type="compositionally biased region" description="Low complexity" evidence="4">
    <location>
        <begin position="237"/>
        <end position="246"/>
    </location>
</feature>
<dbReference type="PRINTS" id="PR00313">
    <property type="entry name" value="CABNDNGRPT"/>
</dbReference>
<feature type="region of interest" description="Disordered" evidence="4">
    <location>
        <begin position="337"/>
        <end position="370"/>
    </location>
</feature>
<comment type="function">
    <text evidence="1">Converts beta-D-mannuronic acid (M) to alpha-L-guluronic acid (G), producing a polymer with gel-forming capacity, required for the formation of the cyst coat.</text>
</comment>
<dbReference type="Gene3D" id="2.150.10.10">
    <property type="entry name" value="Serralysin-like metalloprotease, C-terminal"/>
    <property type="match status" value="8"/>
</dbReference>
<dbReference type="InterPro" id="IPR012334">
    <property type="entry name" value="Pectin_lyas_fold"/>
</dbReference>